<dbReference type="AlphaFoldDB" id="K2H3T9"/>
<keyword evidence="3" id="KW-1185">Reference proteome</keyword>
<sequence length="61" mass="7121">MISLLSVFSCSNSRLSFLTYMDENIFIDIIYVTDDIFLFHFPPETGVHLVYQQIDQTGKKE</sequence>
<accession>K2H3T9</accession>
<protein>
    <submittedName>
        <fullName evidence="2">Uncharacterized protein</fullName>
    </submittedName>
</protein>
<gene>
    <name evidence="1" type="ORF">AAV35_008310</name>
    <name evidence="2" type="ORF">MJ3_12754</name>
</gene>
<reference evidence="2 3" key="1">
    <citation type="journal article" date="2012" name="J. Bacteriol.">
        <title>Draft Genome Sequence of Salimicrobium sp. Strain MJ3, Isolated from Myulchi-Jeot, Korean Fermented Seafood.</title>
        <authorList>
            <person name="Lee S.H."/>
            <person name="Jung J.Y."/>
            <person name="Jeon C.O."/>
        </authorList>
    </citation>
    <scope>NUCLEOTIDE SEQUENCE [LARGE SCALE GENOMIC DNA]</scope>
    <source>
        <strain evidence="2 3">MJ3</strain>
    </source>
</reference>
<dbReference type="Proteomes" id="UP000092654">
    <property type="component" value="Chromosome"/>
</dbReference>
<name>K2H3T9_9BACI</name>
<dbReference type="EMBL" id="CP011361">
    <property type="protein sequence ID" value="AKG04804.1"/>
    <property type="molecule type" value="Genomic_DNA"/>
</dbReference>
<reference evidence="1" key="3">
    <citation type="submission" date="2016-11" db="EMBL/GenBank/DDBJ databases">
        <title>Salimicrobium jeotgali MJ3, isolated from Myulchi jeot, a traditional Korean fermented seafood.</title>
        <authorList>
            <person name="Kim K.H."/>
            <person name="Jeon C.O."/>
            <person name="Jin H.M."/>
        </authorList>
    </citation>
    <scope>NUCLEOTIDE SEQUENCE</scope>
    <source>
        <strain evidence="1">MJ3</strain>
    </source>
</reference>
<dbReference type="STRING" id="1230341.AAV35_008310"/>
<evidence type="ECO:0000313" key="4">
    <source>
        <dbReference type="Proteomes" id="UP000092654"/>
    </source>
</evidence>
<evidence type="ECO:0000313" key="3">
    <source>
        <dbReference type="Proteomes" id="UP000011746"/>
    </source>
</evidence>
<dbReference type="KEGG" id="sje:AAV35_008310"/>
<proteinExistence type="predicted"/>
<evidence type="ECO:0000313" key="1">
    <source>
        <dbReference type="EMBL" id="AKG04804.1"/>
    </source>
</evidence>
<organism evidence="2 3">
    <name type="scientific">Salimicrobium jeotgali</name>
    <dbReference type="NCBI Taxonomy" id="1230341"/>
    <lineage>
        <taxon>Bacteria</taxon>
        <taxon>Bacillati</taxon>
        <taxon>Bacillota</taxon>
        <taxon>Bacilli</taxon>
        <taxon>Bacillales</taxon>
        <taxon>Bacillaceae</taxon>
        <taxon>Salimicrobium</taxon>
    </lineage>
</organism>
<evidence type="ECO:0000313" key="2">
    <source>
        <dbReference type="EMBL" id="EKE30545.1"/>
    </source>
</evidence>
<dbReference type="EMBL" id="AMPQ01000044">
    <property type="protein sequence ID" value="EKE30545.1"/>
    <property type="molecule type" value="Genomic_DNA"/>
</dbReference>
<dbReference type="Proteomes" id="UP000011746">
    <property type="component" value="Unassembled WGS sequence"/>
</dbReference>
<reference evidence="4" key="2">
    <citation type="submission" date="2015-06" db="EMBL/GenBank/DDBJ databases">
        <title>Salimicrobium jeotgali MJ3, isolated from Myulchi jeot, a traditional Korean fermented seafood.</title>
        <authorList>
            <person name="Kim K.H."/>
            <person name="Jeon C.O."/>
            <person name="Jin H.M."/>
        </authorList>
    </citation>
    <scope>NUCLEOTIDE SEQUENCE [LARGE SCALE GENOMIC DNA]</scope>
    <source>
        <strain evidence="4">MJ3</strain>
    </source>
</reference>